<sequence>MYIGVCVCVALFACCVFAMHLHRIPFCLYSFSRLCCASKCYAVFPCFGVLFCVCGVFLYWFVGCRVLRRPMQTPQLHLEHLVLSFASLGGSACACGVEGSGTGSHGIAHCACGSHCNSRTIDGSLFAPSINSSRLSLPSLLRSIWRKILSVRFSGVLSSSGIFITEPTIL</sequence>
<reference evidence="3" key="1">
    <citation type="submission" date="2018-01" db="EMBL/GenBank/DDBJ databases">
        <title>An insight into the sialome of Amazonian anophelines.</title>
        <authorList>
            <person name="Ribeiro J.M."/>
            <person name="Scarpassa V."/>
            <person name="Calvo E."/>
        </authorList>
    </citation>
    <scope>NUCLEOTIDE SEQUENCE</scope>
</reference>
<protein>
    <recommendedName>
        <fullName evidence="4">Secreted protein</fullName>
    </recommendedName>
</protein>
<dbReference type="EMBL" id="GGFL01006746">
    <property type="protein sequence ID" value="MBW70924.1"/>
    <property type="molecule type" value="Transcribed_RNA"/>
</dbReference>
<keyword evidence="2" id="KW-0732">Signal</keyword>
<keyword evidence="1" id="KW-0472">Membrane</keyword>
<evidence type="ECO:0000256" key="2">
    <source>
        <dbReference type="SAM" id="SignalP"/>
    </source>
</evidence>
<name>A0A2M4D019_ANODA</name>
<keyword evidence="1" id="KW-0812">Transmembrane</keyword>
<evidence type="ECO:0000256" key="1">
    <source>
        <dbReference type="SAM" id="Phobius"/>
    </source>
</evidence>
<evidence type="ECO:0008006" key="4">
    <source>
        <dbReference type="Google" id="ProtNLM"/>
    </source>
</evidence>
<evidence type="ECO:0000313" key="3">
    <source>
        <dbReference type="EMBL" id="MBW70924.1"/>
    </source>
</evidence>
<feature type="chain" id="PRO_5014695205" description="Secreted protein" evidence="2">
    <location>
        <begin position="19"/>
        <end position="170"/>
    </location>
</feature>
<dbReference type="AlphaFoldDB" id="A0A2M4D019"/>
<feature type="transmembrane region" description="Helical" evidence="1">
    <location>
        <begin position="42"/>
        <end position="62"/>
    </location>
</feature>
<feature type="signal peptide" evidence="2">
    <location>
        <begin position="1"/>
        <end position="18"/>
    </location>
</feature>
<proteinExistence type="predicted"/>
<accession>A0A2M4D019</accession>
<keyword evidence="1" id="KW-1133">Transmembrane helix</keyword>
<organism evidence="3">
    <name type="scientific">Anopheles darlingi</name>
    <name type="common">Mosquito</name>
    <dbReference type="NCBI Taxonomy" id="43151"/>
    <lineage>
        <taxon>Eukaryota</taxon>
        <taxon>Metazoa</taxon>
        <taxon>Ecdysozoa</taxon>
        <taxon>Arthropoda</taxon>
        <taxon>Hexapoda</taxon>
        <taxon>Insecta</taxon>
        <taxon>Pterygota</taxon>
        <taxon>Neoptera</taxon>
        <taxon>Endopterygota</taxon>
        <taxon>Diptera</taxon>
        <taxon>Nematocera</taxon>
        <taxon>Culicoidea</taxon>
        <taxon>Culicidae</taxon>
        <taxon>Anophelinae</taxon>
        <taxon>Anopheles</taxon>
    </lineage>
</organism>